<comment type="caution">
    <text evidence="13">The sequence shown here is derived from an EMBL/GenBank/DDBJ whole genome shotgun (WGS) entry which is preliminary data.</text>
</comment>
<organism evidence="13 14">
    <name type="scientific">Clostridium ganghwense</name>
    <dbReference type="NCBI Taxonomy" id="312089"/>
    <lineage>
        <taxon>Bacteria</taxon>
        <taxon>Bacillati</taxon>
        <taxon>Bacillota</taxon>
        <taxon>Clostridia</taxon>
        <taxon>Eubacteriales</taxon>
        <taxon>Clostridiaceae</taxon>
        <taxon>Clostridium</taxon>
    </lineage>
</organism>
<keyword evidence="3" id="KW-0145">Chemotaxis</keyword>
<dbReference type="Pfam" id="PF00015">
    <property type="entry name" value="MCPsignal"/>
    <property type="match status" value="1"/>
</dbReference>
<dbReference type="CDD" id="cd12913">
    <property type="entry name" value="PDC1_MCP_like"/>
    <property type="match status" value="1"/>
</dbReference>
<gene>
    <name evidence="13" type="ORF">OXH55_02465</name>
</gene>
<dbReference type="InterPro" id="IPR004089">
    <property type="entry name" value="MCPsignal_dom"/>
</dbReference>
<evidence type="ECO:0000256" key="4">
    <source>
        <dbReference type="ARBA" id="ARBA00022692"/>
    </source>
</evidence>
<evidence type="ECO:0000256" key="3">
    <source>
        <dbReference type="ARBA" id="ARBA00022500"/>
    </source>
</evidence>
<dbReference type="CDD" id="cd12912">
    <property type="entry name" value="PDC2_MCP_like"/>
    <property type="match status" value="1"/>
</dbReference>
<dbReference type="PROSITE" id="PS50111">
    <property type="entry name" value="CHEMOTAXIS_TRANSDUC_2"/>
    <property type="match status" value="1"/>
</dbReference>
<reference evidence="13" key="1">
    <citation type="submission" date="2022-12" db="EMBL/GenBank/DDBJ databases">
        <authorList>
            <person name="Wang J."/>
        </authorList>
    </citation>
    <scope>NUCLEOTIDE SEQUENCE</scope>
    <source>
        <strain evidence="13">HY-42-06</strain>
    </source>
</reference>
<evidence type="ECO:0000313" key="13">
    <source>
        <dbReference type="EMBL" id="MCY6369510.1"/>
    </source>
</evidence>
<dbReference type="RefSeq" id="WP_268047889.1">
    <property type="nucleotide sequence ID" value="NZ_JAPQES010000001.1"/>
</dbReference>
<keyword evidence="4 10" id="KW-0812">Transmembrane</keyword>
<dbReference type="EMBL" id="JAPQES010000001">
    <property type="protein sequence ID" value="MCY6369510.1"/>
    <property type="molecule type" value="Genomic_DNA"/>
</dbReference>
<dbReference type="Proteomes" id="UP001079657">
    <property type="component" value="Unassembled WGS sequence"/>
</dbReference>
<feature type="domain" description="Methyl-accepting transducer" evidence="11">
    <location>
        <begin position="397"/>
        <end position="633"/>
    </location>
</feature>
<dbReference type="PANTHER" id="PTHR32089:SF112">
    <property type="entry name" value="LYSOZYME-LIKE PROTEIN-RELATED"/>
    <property type="match status" value="1"/>
</dbReference>
<dbReference type="Pfam" id="PF00672">
    <property type="entry name" value="HAMP"/>
    <property type="match status" value="1"/>
</dbReference>
<keyword evidence="6 10" id="KW-0472">Membrane</keyword>
<dbReference type="PROSITE" id="PS50885">
    <property type="entry name" value="HAMP"/>
    <property type="match status" value="1"/>
</dbReference>
<name>A0ABT4CKD3_9CLOT</name>
<dbReference type="Gene3D" id="3.30.450.20">
    <property type="entry name" value="PAS domain"/>
    <property type="match status" value="2"/>
</dbReference>
<proteinExistence type="inferred from homology"/>
<dbReference type="PANTHER" id="PTHR32089">
    <property type="entry name" value="METHYL-ACCEPTING CHEMOTAXIS PROTEIN MCPB"/>
    <property type="match status" value="1"/>
</dbReference>
<dbReference type="Gene3D" id="1.10.287.950">
    <property type="entry name" value="Methyl-accepting chemotaxis protein"/>
    <property type="match status" value="1"/>
</dbReference>
<evidence type="ECO:0000256" key="1">
    <source>
        <dbReference type="ARBA" id="ARBA00004651"/>
    </source>
</evidence>
<comment type="subcellular location">
    <subcellularLocation>
        <location evidence="1">Cell membrane</location>
        <topology evidence="1">Multi-pass membrane protein</topology>
    </subcellularLocation>
</comment>
<evidence type="ECO:0000259" key="12">
    <source>
        <dbReference type="PROSITE" id="PS50885"/>
    </source>
</evidence>
<dbReference type="Pfam" id="PF02743">
    <property type="entry name" value="dCache_1"/>
    <property type="match status" value="1"/>
</dbReference>
<evidence type="ECO:0000256" key="7">
    <source>
        <dbReference type="ARBA" id="ARBA00023224"/>
    </source>
</evidence>
<evidence type="ECO:0000256" key="2">
    <source>
        <dbReference type="ARBA" id="ARBA00022475"/>
    </source>
</evidence>
<keyword evidence="2" id="KW-1003">Cell membrane</keyword>
<comment type="similarity">
    <text evidence="8">Belongs to the methyl-accepting chemotaxis (MCP) protein family.</text>
</comment>
<dbReference type="InterPro" id="IPR033479">
    <property type="entry name" value="dCache_1"/>
</dbReference>
<evidence type="ECO:0000256" key="5">
    <source>
        <dbReference type="ARBA" id="ARBA00022989"/>
    </source>
</evidence>
<protein>
    <submittedName>
        <fullName evidence="13">Methyl-accepting chemotaxis protein</fullName>
    </submittedName>
</protein>
<dbReference type="InterPro" id="IPR003660">
    <property type="entry name" value="HAMP_dom"/>
</dbReference>
<sequence length="683" mass="77740">MKSIKSKLIFWFSLTISLILVLTCFFNYDEAKKKIVHEFEQKEFMNTQKIANDIGKTIKGVEAQGNTVASMSKSLEYKKENYNTVKMYLKESLSYVLKQDKNLETVYTFFKPSMQIEKELPYVCILRDEDKNPASFQTDSIDDFKYWEQDWYKIGIKSKDFIWTEPYLEDATGRKLISGVKMLENNNNQIIGVSGIDVNLNRIQRIMENIDLKNNGFPLLISKKGTYIYHPNSEYILKKSISNEQDEINILYDKLNNKESGVEITDYNKEKYYAFWQNIESTDWQLVILYKKAAIIGKLNSILFADILILFIGIAFTVIISAFLSKRFLRDIDIGIECSKALENGDLTQNIDVQEENEMGILIRAINQSSKSIRTIIYSVKNDISGLKQISNDLQTSNDEIVSTAGDIDNQVKKVKADITKQNDNINNIYESFDDVDSSMDKIYTASKENVEKTSDSVKVVRETKALMKTSVEELDKIISLVNFAAHSINNLEARTKQIEGTLDMIKNISKQTNLLSLNASIEAARAGEAGKGFSVVAEEVRKLATETNNTLIKIENLVNEIRKESKETVKAMNVDVENTVMKLTSIKDTQSNLNSIIGNLDNFEEYSEELSHMIQDQKNFNESVRNLLETIIQSSEEIKSSIDSILQASIKQESTVDSLTKGSNTLNSISKSLENLISKFKI</sequence>
<evidence type="ECO:0000256" key="10">
    <source>
        <dbReference type="SAM" id="Phobius"/>
    </source>
</evidence>
<evidence type="ECO:0000256" key="8">
    <source>
        <dbReference type="ARBA" id="ARBA00029447"/>
    </source>
</evidence>
<feature type="transmembrane region" description="Helical" evidence="10">
    <location>
        <begin position="302"/>
        <end position="324"/>
    </location>
</feature>
<keyword evidence="7 9" id="KW-0807">Transducer</keyword>
<evidence type="ECO:0000256" key="6">
    <source>
        <dbReference type="ARBA" id="ARBA00023136"/>
    </source>
</evidence>
<keyword evidence="14" id="KW-1185">Reference proteome</keyword>
<evidence type="ECO:0000256" key="9">
    <source>
        <dbReference type="PROSITE-ProRule" id="PRU00284"/>
    </source>
</evidence>
<keyword evidence="5 10" id="KW-1133">Transmembrane helix</keyword>
<accession>A0ABT4CKD3</accession>
<dbReference type="SUPFAM" id="SSF58104">
    <property type="entry name" value="Methyl-accepting chemotaxis protein (MCP) signaling domain"/>
    <property type="match status" value="1"/>
</dbReference>
<dbReference type="SMART" id="SM00283">
    <property type="entry name" value="MA"/>
    <property type="match status" value="1"/>
</dbReference>
<dbReference type="CDD" id="cd06225">
    <property type="entry name" value="HAMP"/>
    <property type="match status" value="1"/>
</dbReference>
<evidence type="ECO:0000313" key="14">
    <source>
        <dbReference type="Proteomes" id="UP001079657"/>
    </source>
</evidence>
<feature type="domain" description="HAMP" evidence="12">
    <location>
        <begin position="340"/>
        <end position="378"/>
    </location>
</feature>
<evidence type="ECO:0000259" key="11">
    <source>
        <dbReference type="PROSITE" id="PS50111"/>
    </source>
</evidence>